<gene>
    <name evidence="3" type="ORF">SAMN05216474_0448</name>
</gene>
<name>A0A1I6XUK3_9FLAO</name>
<dbReference type="InterPro" id="IPR052551">
    <property type="entry name" value="UV-DNA_repair_photolyase"/>
</dbReference>
<feature type="region of interest" description="Disordered" evidence="1">
    <location>
        <begin position="166"/>
        <end position="193"/>
    </location>
</feature>
<evidence type="ECO:0000313" key="4">
    <source>
        <dbReference type="Proteomes" id="UP000236454"/>
    </source>
</evidence>
<dbReference type="Gene3D" id="1.10.579.10">
    <property type="entry name" value="DNA Cyclobutane Dipyrimidine Photolyase, subunit A, domain 3"/>
    <property type="match status" value="1"/>
</dbReference>
<dbReference type="Gene3D" id="1.10.10.1710">
    <property type="entry name" value="Deoxyribodipyrimidine photolyase-related"/>
    <property type="match status" value="1"/>
</dbReference>
<organism evidence="3 4">
    <name type="scientific">Lishizhenia tianjinensis</name>
    <dbReference type="NCBI Taxonomy" id="477690"/>
    <lineage>
        <taxon>Bacteria</taxon>
        <taxon>Pseudomonadati</taxon>
        <taxon>Bacteroidota</taxon>
        <taxon>Flavobacteriia</taxon>
        <taxon>Flavobacteriales</taxon>
        <taxon>Crocinitomicaceae</taxon>
        <taxon>Lishizhenia</taxon>
    </lineage>
</organism>
<dbReference type="GO" id="GO:0016829">
    <property type="term" value="F:lyase activity"/>
    <property type="evidence" value="ECO:0007669"/>
    <property type="project" value="UniProtKB-KW"/>
</dbReference>
<protein>
    <submittedName>
        <fullName evidence="3">Deoxyribodipyrimidine photolyase-related protein</fullName>
    </submittedName>
</protein>
<dbReference type="InterPro" id="IPR036134">
    <property type="entry name" value="Crypto/Photolyase_FAD-like_sf"/>
</dbReference>
<dbReference type="OrthoDB" id="5288100at2"/>
<reference evidence="3 4" key="1">
    <citation type="submission" date="2016-10" db="EMBL/GenBank/DDBJ databases">
        <authorList>
            <person name="de Groot N.N."/>
        </authorList>
    </citation>
    <scope>NUCLEOTIDE SEQUENCE [LARGE SCALE GENOMIC DNA]</scope>
    <source>
        <strain evidence="3 4">CGMCC 1.7005</strain>
    </source>
</reference>
<dbReference type="InterPro" id="IPR005101">
    <property type="entry name" value="Cryptochr/Photolyase_FAD-bd"/>
</dbReference>
<dbReference type="Proteomes" id="UP000236454">
    <property type="component" value="Unassembled WGS sequence"/>
</dbReference>
<dbReference type="InterPro" id="IPR007357">
    <property type="entry name" value="PhrB-like"/>
</dbReference>
<proteinExistence type="predicted"/>
<dbReference type="EMBL" id="FPAS01000001">
    <property type="protein sequence ID" value="SFT41777.1"/>
    <property type="molecule type" value="Genomic_DNA"/>
</dbReference>
<dbReference type="Pfam" id="PF04244">
    <property type="entry name" value="DPRP"/>
    <property type="match status" value="1"/>
</dbReference>
<evidence type="ECO:0000256" key="1">
    <source>
        <dbReference type="SAM" id="MobiDB-lite"/>
    </source>
</evidence>
<dbReference type="Gene3D" id="3.40.50.620">
    <property type="entry name" value="HUPs"/>
    <property type="match status" value="1"/>
</dbReference>
<dbReference type="PANTHER" id="PTHR38657">
    <property type="entry name" value="SLR1343 PROTEIN"/>
    <property type="match status" value="1"/>
</dbReference>
<keyword evidence="4" id="KW-1185">Reference proteome</keyword>
<evidence type="ECO:0000313" key="3">
    <source>
        <dbReference type="EMBL" id="SFT41777.1"/>
    </source>
</evidence>
<dbReference type="InterPro" id="IPR014729">
    <property type="entry name" value="Rossmann-like_a/b/a_fold"/>
</dbReference>
<sequence>MKTSIALVFPHQLFKESKLLDLGVDVYIIEEFLFFKLYKFHKQKIAFHRASMQAYKSYLEAKGLNVHYISSQDKGSDIRELDILLNLGEIDTIHLLHLVDNWLEKRLFAFKGKVKFEVYDTPSFVLSRADIGKEFKSSRKSFFQTTFYKKQRQRFQLLLDEKGEPEGGQWSFDADNRKKYPKGKTPPPTSFPSADKAWEEAIIYVDNYFSENPGELQPNSHYPLNFQEAEAWFQQFLDYRFHEFGVYEDAIVREESVLNHSLLSPLLNVGLLLPMDVINTSIDFAKKNQVPINSLEGFVRQIISWREFIRGLYVSHGVSSRTQNFWKFTRPIPPSFYTGETGIPPIDETIKKVLKTGYCHHIERLMVLGNFMLLCQFDPDEVYRWFMELFIDAYDWVMVPNVYGMSQFADGGLFATKPYLSSSNYILKMSNYSKGDWQQTWDGLFWNFIAQHEDFFAKNHRTGFILANYRKQSNEQKAAHLEAAQTFLNKLN</sequence>
<dbReference type="RefSeq" id="WP_090245855.1">
    <property type="nucleotide sequence ID" value="NZ_FPAS01000001.1"/>
</dbReference>
<dbReference type="PANTHER" id="PTHR38657:SF1">
    <property type="entry name" value="SLR1343 PROTEIN"/>
    <property type="match status" value="1"/>
</dbReference>
<evidence type="ECO:0000259" key="2">
    <source>
        <dbReference type="Pfam" id="PF03441"/>
    </source>
</evidence>
<keyword evidence="3" id="KW-0456">Lyase</keyword>
<dbReference type="STRING" id="477690.SAMN05216474_0448"/>
<dbReference type="SUPFAM" id="SSF48173">
    <property type="entry name" value="Cryptochrome/photolyase FAD-binding domain"/>
    <property type="match status" value="1"/>
</dbReference>
<accession>A0A1I6XUK3</accession>
<feature type="domain" description="Cryptochrome/DNA photolyase FAD-binding" evidence="2">
    <location>
        <begin position="304"/>
        <end position="397"/>
    </location>
</feature>
<dbReference type="AlphaFoldDB" id="A0A1I6XUK3"/>
<dbReference type="Gene3D" id="1.25.40.80">
    <property type="match status" value="1"/>
</dbReference>
<dbReference type="Pfam" id="PF03441">
    <property type="entry name" value="FAD_binding_7"/>
    <property type="match status" value="1"/>
</dbReference>